<proteinExistence type="predicted"/>
<evidence type="ECO:0000259" key="1">
    <source>
        <dbReference type="Pfam" id="PF03544"/>
    </source>
</evidence>
<evidence type="ECO:0000313" key="2">
    <source>
        <dbReference type="EMBL" id="WCO02105.1"/>
    </source>
</evidence>
<evidence type="ECO:0000313" key="3">
    <source>
        <dbReference type="Proteomes" id="UP001202717"/>
    </source>
</evidence>
<dbReference type="Gene3D" id="3.30.1150.10">
    <property type="match status" value="1"/>
</dbReference>
<dbReference type="RefSeq" id="WP_249995151.1">
    <property type="nucleotide sequence ID" value="NZ_CP116221.1"/>
</dbReference>
<accession>A0ABY7RZH3</accession>
<name>A0ABY7RZH3_9FLAO</name>
<dbReference type="EMBL" id="CP116221">
    <property type="protein sequence ID" value="WCO02105.1"/>
    <property type="molecule type" value="Genomic_DNA"/>
</dbReference>
<sequence length="273" mass="31101">MKYFILTISMLFGLLVFSQEIKLNQSELDALSTTKDTTEVIEHVPIYKGCKNEKGNTNKMNCMSQKINELFKNHFNTEMHEESDLEPGLKRIAIIFKINKEGKITNIRARAEDEYLEAEAIRVINLIPQMTPGIRDGEPIAVPYSVPVKVEITPNKNEGKTRYPIYRGCDKEATNLELEACSKRKIMNFIKMSFDIEMASRALPQAKSTQFLLEFTISKNGKIKNINAKANHKAIAIEAINVTKRLPKFKAPGTWEGIEVDTPFSMLMTLDFY</sequence>
<protein>
    <submittedName>
        <fullName evidence="2">Energy transducer TonB</fullName>
    </submittedName>
</protein>
<feature type="domain" description="TonB C-terminal" evidence="1">
    <location>
        <begin position="93"/>
        <end position="149"/>
    </location>
</feature>
<dbReference type="SUPFAM" id="SSF74653">
    <property type="entry name" value="TolA/TonB C-terminal domain"/>
    <property type="match status" value="1"/>
</dbReference>
<keyword evidence="3" id="KW-1185">Reference proteome</keyword>
<reference evidence="2 3" key="1">
    <citation type="submission" date="2023-01" db="EMBL/GenBank/DDBJ databases">
        <title>Psychroserpens ponticola sp. nov., isolated from seawater.</title>
        <authorList>
            <person name="Kristyanto S."/>
            <person name="Jung J."/>
            <person name="Kim J.M."/>
            <person name="Jeon C.O."/>
        </authorList>
    </citation>
    <scope>NUCLEOTIDE SEQUENCE [LARGE SCALE GENOMIC DNA]</scope>
    <source>
        <strain evidence="2 3">MSW6</strain>
    </source>
</reference>
<gene>
    <name evidence="2" type="ORF">MUN68_001145</name>
</gene>
<dbReference type="Pfam" id="PF03544">
    <property type="entry name" value="TonB_C"/>
    <property type="match status" value="1"/>
</dbReference>
<dbReference type="Proteomes" id="UP001202717">
    <property type="component" value="Chromosome"/>
</dbReference>
<organism evidence="2 3">
    <name type="scientific">Psychroserpens ponticola</name>
    <dbReference type="NCBI Taxonomy" id="2932268"/>
    <lineage>
        <taxon>Bacteria</taxon>
        <taxon>Pseudomonadati</taxon>
        <taxon>Bacteroidota</taxon>
        <taxon>Flavobacteriia</taxon>
        <taxon>Flavobacteriales</taxon>
        <taxon>Flavobacteriaceae</taxon>
        <taxon>Psychroserpens</taxon>
    </lineage>
</organism>
<dbReference type="InterPro" id="IPR037682">
    <property type="entry name" value="TonB_C"/>
</dbReference>